<dbReference type="Proteomes" id="UP001189429">
    <property type="component" value="Unassembled WGS sequence"/>
</dbReference>
<evidence type="ECO:0008006" key="4">
    <source>
        <dbReference type="Google" id="ProtNLM"/>
    </source>
</evidence>
<evidence type="ECO:0000256" key="1">
    <source>
        <dbReference type="SAM" id="MobiDB-lite"/>
    </source>
</evidence>
<accession>A0ABN9PAL7</accession>
<keyword evidence="3" id="KW-1185">Reference proteome</keyword>
<evidence type="ECO:0000313" key="2">
    <source>
        <dbReference type="EMBL" id="CAK0788105.1"/>
    </source>
</evidence>
<feature type="region of interest" description="Disordered" evidence="1">
    <location>
        <begin position="1"/>
        <end position="32"/>
    </location>
</feature>
<organism evidence="2 3">
    <name type="scientific">Prorocentrum cordatum</name>
    <dbReference type="NCBI Taxonomy" id="2364126"/>
    <lineage>
        <taxon>Eukaryota</taxon>
        <taxon>Sar</taxon>
        <taxon>Alveolata</taxon>
        <taxon>Dinophyceae</taxon>
        <taxon>Prorocentrales</taxon>
        <taxon>Prorocentraceae</taxon>
        <taxon>Prorocentrum</taxon>
    </lineage>
</organism>
<dbReference type="SUPFAM" id="SSF48403">
    <property type="entry name" value="Ankyrin repeat"/>
    <property type="match status" value="1"/>
</dbReference>
<protein>
    <recommendedName>
        <fullName evidence="4">Ankyrin repeat domain-containing protein</fullName>
    </recommendedName>
</protein>
<gene>
    <name evidence="2" type="ORF">PCOR1329_LOCUS70</name>
</gene>
<dbReference type="InterPro" id="IPR036770">
    <property type="entry name" value="Ankyrin_rpt-contain_sf"/>
</dbReference>
<reference evidence="2" key="1">
    <citation type="submission" date="2023-10" db="EMBL/GenBank/DDBJ databases">
        <authorList>
            <person name="Chen Y."/>
            <person name="Shah S."/>
            <person name="Dougan E. K."/>
            <person name="Thang M."/>
            <person name="Chan C."/>
        </authorList>
    </citation>
    <scope>NUCLEOTIDE SEQUENCE [LARGE SCALE GENOMIC DNA]</scope>
</reference>
<comment type="caution">
    <text evidence="2">The sequence shown here is derived from an EMBL/GenBank/DDBJ whole genome shotgun (WGS) entry which is preliminary data.</text>
</comment>
<evidence type="ECO:0000313" key="3">
    <source>
        <dbReference type="Proteomes" id="UP001189429"/>
    </source>
</evidence>
<sequence length="228" mass="24413">MEIELLPGSDAAEAGAQKSAKDSAMEARVGMPQPRGLPRGKLRFRASTVYQEVLEDHLLPAGLEIQMDVETGRNKARLCPGQVVDYVGATDNYPMVAAALRQAATANKPDLVRALVATCFYDSAAMSSALLEASAKGYADVVDVLLVGGMAKANPVAIDATEGHSALHRAMTNGHEDICKKMIDGLPSADLARPKNKQGLDPFEAAREEDLGMVAKRLEKHLAERFKD</sequence>
<name>A0ABN9PAL7_9DINO</name>
<dbReference type="Gene3D" id="1.25.40.20">
    <property type="entry name" value="Ankyrin repeat-containing domain"/>
    <property type="match status" value="1"/>
</dbReference>
<dbReference type="EMBL" id="CAUYUJ010000002">
    <property type="protein sequence ID" value="CAK0788105.1"/>
    <property type="molecule type" value="Genomic_DNA"/>
</dbReference>
<proteinExistence type="predicted"/>
<dbReference type="InterPro" id="IPR002110">
    <property type="entry name" value="Ankyrin_rpt"/>
</dbReference>
<dbReference type="Pfam" id="PF12796">
    <property type="entry name" value="Ank_2"/>
    <property type="match status" value="1"/>
</dbReference>